<evidence type="ECO:0000313" key="6">
    <source>
        <dbReference type="Proteomes" id="UP000094960"/>
    </source>
</evidence>
<gene>
    <name evidence="5" type="ORF">BFF78_38165</name>
</gene>
<sequence length="525" mass="56912">MTYSPDSWGPPKILLDALDAVPCFEEPALLHECARQVGRALQIRITLPETSRRRFALLSLLRAVLPYPDGLQVLGGVVSMLEGETRDMARLRTAIALAEVPLFPARTWERLMTLLGGLEVLDIAGAYREALDRPDPLPAHCAEPWSAVLHAATLNARPGEPLPCVLLIEHLARYAKGRQQQELLAWVGEHRGCPQAYPLGATADGGAVAALPAAAGAETGPAPGRPPRAFGHERPPAPPVPLPGIDREGVWAPSTWLLIRLRPLFYSEHEGLRQLTYWCQNGSSPDPYPVKGGDLEVDVGELPERVKSLVQEAETGWAYLCKEDLALEFVLPRDLMDLPVEIWAKEGFGNADATLGKDHPVVLRSLERVEGRATHGRWAKRWDALKPGCRGPVHWFPGEHPDRLLSEPHPVMVVLSAPPGNQEHVAVGGDELDASLRAGVPIVVWDRRGGVDPVFRNELLELVSSKGIHRLPDEVRSLRIAAGGGDPAGGGSSTLGRHAALLWDDPDRLPGGRGEAADSSAQREG</sequence>
<dbReference type="KEGG" id="spun:BFF78_38165"/>
<name>A0A1D7YKM8_9ACTN</name>
<protein>
    <submittedName>
        <fullName evidence="5">Uncharacterized protein</fullName>
    </submittedName>
</protein>
<dbReference type="Pfam" id="PF19956">
    <property type="entry name" value="EAD2"/>
    <property type="match status" value="1"/>
</dbReference>
<dbReference type="RefSeq" id="WP_069782619.1">
    <property type="nucleotide sequence ID" value="NZ_CP017248.1"/>
</dbReference>
<keyword evidence="6" id="KW-1185">Reference proteome</keyword>
<dbReference type="AlphaFoldDB" id="A0A1D7YKM8"/>
<evidence type="ECO:0000256" key="1">
    <source>
        <dbReference type="SAM" id="MobiDB-lite"/>
    </source>
</evidence>
<feature type="domain" description="vWA-MoxR associated protein middle region 0" evidence="2">
    <location>
        <begin position="103"/>
        <end position="190"/>
    </location>
</feature>
<evidence type="ECO:0000259" key="3">
    <source>
        <dbReference type="Pfam" id="PF19956"/>
    </source>
</evidence>
<accession>A0A1D7YKM8</accession>
<evidence type="ECO:0000259" key="2">
    <source>
        <dbReference type="Pfam" id="PF19916"/>
    </source>
</evidence>
<feature type="domain" description="Effector-associated" evidence="3">
    <location>
        <begin position="16"/>
        <end position="95"/>
    </location>
</feature>
<reference evidence="6" key="1">
    <citation type="submission" date="2016-09" db="EMBL/GenBank/DDBJ databases">
        <title>Streptomyces puniciscabiei strain:TW1S1 Genome sequencing and assembly.</title>
        <authorList>
            <person name="Kim M.-K."/>
            <person name="Kim S.B."/>
        </authorList>
    </citation>
    <scope>NUCLEOTIDE SEQUENCE [LARGE SCALE GENOMIC DNA]</scope>
    <source>
        <strain evidence="6">TW1S1</strain>
    </source>
</reference>
<dbReference type="InterPro" id="IPR045431">
    <property type="entry name" value="EAD2"/>
</dbReference>
<dbReference type="InterPro" id="IPR045555">
    <property type="entry name" value="VMAP-M0"/>
</dbReference>
<feature type="region of interest" description="Disordered" evidence="1">
    <location>
        <begin position="482"/>
        <end position="525"/>
    </location>
</feature>
<proteinExistence type="predicted"/>
<dbReference type="InterPro" id="IPR045450">
    <property type="entry name" value="VMAP_C"/>
</dbReference>
<organism evidence="5 6">
    <name type="scientific">Streptomyces fodineus</name>
    <dbReference type="NCBI Taxonomy" id="1904616"/>
    <lineage>
        <taxon>Bacteria</taxon>
        <taxon>Bacillati</taxon>
        <taxon>Actinomycetota</taxon>
        <taxon>Actinomycetes</taxon>
        <taxon>Kitasatosporales</taxon>
        <taxon>Streptomycetaceae</taxon>
        <taxon>Streptomyces</taxon>
    </lineage>
</organism>
<evidence type="ECO:0000313" key="5">
    <source>
        <dbReference type="EMBL" id="AOR36106.1"/>
    </source>
</evidence>
<dbReference type="Pfam" id="PF20028">
    <property type="entry name" value="VMAP-C"/>
    <property type="match status" value="1"/>
</dbReference>
<evidence type="ECO:0000259" key="4">
    <source>
        <dbReference type="Pfam" id="PF20028"/>
    </source>
</evidence>
<dbReference type="EMBL" id="CP017248">
    <property type="protein sequence ID" value="AOR36106.1"/>
    <property type="molecule type" value="Genomic_DNA"/>
</dbReference>
<dbReference type="Proteomes" id="UP000094960">
    <property type="component" value="Chromosome"/>
</dbReference>
<feature type="compositionally biased region" description="Gly residues" evidence="1">
    <location>
        <begin position="482"/>
        <end position="493"/>
    </location>
</feature>
<feature type="domain" description="vWA-MoxR associated protein C-terminal" evidence="4">
    <location>
        <begin position="275"/>
        <end position="506"/>
    </location>
</feature>
<dbReference type="Pfam" id="PF19916">
    <property type="entry name" value="VMAP-M0"/>
    <property type="match status" value="1"/>
</dbReference>